<dbReference type="Gene3D" id="3.20.20.190">
    <property type="entry name" value="Phosphatidylinositol (PI) phosphodiesterase"/>
    <property type="match status" value="1"/>
</dbReference>
<dbReference type="InterPro" id="IPR030395">
    <property type="entry name" value="GP_PDE_dom"/>
</dbReference>
<reference evidence="1 2" key="1">
    <citation type="submission" date="2017-09" db="EMBL/GenBank/DDBJ databases">
        <title>Large-scale bioinformatics analysis of Bacillus genomes uncovers conserved roles of natural products in bacterial physiology.</title>
        <authorList>
            <consortium name="Agbiome Team Llc"/>
            <person name="Bleich R.M."/>
            <person name="Grubbs K.J."/>
            <person name="Santa Maria K.C."/>
            <person name="Allen S.E."/>
            <person name="Farag S."/>
            <person name="Shank E.A."/>
            <person name="Bowers A."/>
        </authorList>
    </citation>
    <scope>NUCLEOTIDE SEQUENCE [LARGE SCALE GENOMIC DNA]</scope>
    <source>
        <strain evidence="1 2">AFS044250</strain>
    </source>
</reference>
<dbReference type="PANTHER" id="PTHR46211">
    <property type="entry name" value="GLYCEROPHOSPHORYL DIESTER PHOSPHODIESTERASE"/>
    <property type="match status" value="1"/>
</dbReference>
<proteinExistence type="predicted"/>
<dbReference type="CDD" id="cd08563">
    <property type="entry name" value="GDPD_TtGDE_like"/>
    <property type="match status" value="1"/>
</dbReference>
<dbReference type="Pfam" id="PF03009">
    <property type="entry name" value="GDPD"/>
    <property type="match status" value="1"/>
</dbReference>
<accession>A0A2C4QY51</accession>
<dbReference type="GO" id="GO:0008081">
    <property type="term" value="F:phosphoric diester hydrolase activity"/>
    <property type="evidence" value="ECO:0007669"/>
    <property type="project" value="InterPro"/>
</dbReference>
<organism evidence="1 2">
    <name type="scientific">Bacillus toyonensis</name>
    <dbReference type="NCBI Taxonomy" id="155322"/>
    <lineage>
        <taxon>Bacteria</taxon>
        <taxon>Bacillati</taxon>
        <taxon>Bacillota</taxon>
        <taxon>Bacilli</taxon>
        <taxon>Bacillales</taxon>
        <taxon>Bacillaceae</taxon>
        <taxon>Bacillus</taxon>
        <taxon>Bacillus cereus group</taxon>
    </lineage>
</organism>
<dbReference type="GO" id="GO:0006629">
    <property type="term" value="P:lipid metabolic process"/>
    <property type="evidence" value="ECO:0007669"/>
    <property type="project" value="InterPro"/>
</dbReference>
<dbReference type="PROSITE" id="PS51704">
    <property type="entry name" value="GP_PDE"/>
    <property type="match status" value="1"/>
</dbReference>
<dbReference type="RefSeq" id="WP_100063320.1">
    <property type="nucleotide sequence ID" value="NZ_NUSQ01000063.1"/>
</dbReference>
<dbReference type="Proteomes" id="UP000225997">
    <property type="component" value="Unassembled WGS sequence"/>
</dbReference>
<evidence type="ECO:0000313" key="2">
    <source>
        <dbReference type="Proteomes" id="UP000225997"/>
    </source>
</evidence>
<dbReference type="InterPro" id="IPR017946">
    <property type="entry name" value="PLC-like_Pdiesterase_TIM-brl"/>
</dbReference>
<dbReference type="EMBL" id="NUSQ01000063">
    <property type="protein sequence ID" value="PHD69420.1"/>
    <property type="molecule type" value="Genomic_DNA"/>
</dbReference>
<evidence type="ECO:0000313" key="1">
    <source>
        <dbReference type="EMBL" id="PHD69420.1"/>
    </source>
</evidence>
<name>A0A2C4QY51_9BACI</name>
<comment type="caution">
    <text evidence="1">The sequence shown here is derived from an EMBL/GenBank/DDBJ whole genome shotgun (WGS) entry which is preliminary data.</text>
</comment>
<sequence length="243" mass="27435">MNKPLIFAHRGVKGTHPENTMIAFQEAERIGAHGIELDVHLSKDGELVVIHDETVDRTTNGVGIVSEKTVEELQSLDAGSHKDPSFHEAKIPTLREVFIWLSTTNLQLNIELKTDVIHYPNIEEKVVALVREYHLSNQIVFSSFNHDSVSLLAEIAPEIPRAILYDTPLADPIAEAKIREATGLHPNFQLLTKEFVQLAQAQEQGYVFRPYTINKYKDLQTMIDYGVDVIITDWPARAFELLS</sequence>
<dbReference type="AlphaFoldDB" id="A0A2C4QY51"/>
<gene>
    <name evidence="1" type="ORF">COF40_16095</name>
</gene>
<dbReference type="PANTHER" id="PTHR46211:SF1">
    <property type="entry name" value="GLYCEROPHOSPHODIESTER PHOSPHODIESTERASE, CYTOPLASMIC"/>
    <property type="match status" value="1"/>
</dbReference>
<dbReference type="SUPFAM" id="SSF51695">
    <property type="entry name" value="PLC-like phosphodiesterases"/>
    <property type="match status" value="1"/>
</dbReference>
<protein>
    <submittedName>
        <fullName evidence="1">Uncharacterized protein</fullName>
    </submittedName>
</protein>